<name>A0A481Z1E4_9VIRU</name>
<accession>A0A481Z1E4</accession>
<sequence length="312" mass="36743">MIVIAFEKNILLGGLGDRIIGIISCKLIANLLKRDFYILWNKENIKEYLNYSKYDYELKKVKSKDVKIYKYIDKQKGLKKYLMNNTKLFGNEVNKFYLNQEISQYLYKNKLFKNRDYLKDIIGLYKELYSDILKPTDKIISIVNNLLAPYNVSNDVKKSNNIVGIQIRAGDKYMITNKGERYTRITDPNTKIKNIIIKIKSHCDKIYNDYFVFVTSDYPNIYNIFSQIWDPCKLIYLNNIIQHLDRKSVNNNISKVFVDSYILSQKTDTLYISKYSNFGRVAALSATHNNIFDLNTNPIKIKQLLSKHEMLF</sequence>
<reference evidence="1" key="1">
    <citation type="journal article" date="2019" name="MBio">
        <title>Virus Genomes from Deep Sea Sediments Expand the Ocean Megavirome and Support Independent Origins of Viral Gigantism.</title>
        <authorList>
            <person name="Backstrom D."/>
            <person name="Yutin N."/>
            <person name="Jorgensen S.L."/>
            <person name="Dharamshi J."/>
            <person name="Homa F."/>
            <person name="Zaremba-Niedwiedzka K."/>
            <person name="Spang A."/>
            <person name="Wolf Y.I."/>
            <person name="Koonin E.V."/>
            <person name="Ettema T.J."/>
        </authorList>
    </citation>
    <scope>NUCLEOTIDE SEQUENCE</scope>
</reference>
<proteinExistence type="predicted"/>
<organism evidence="1">
    <name type="scientific">Mimivirus LCMiAC02</name>
    <dbReference type="NCBI Taxonomy" id="2506609"/>
    <lineage>
        <taxon>Viruses</taxon>
        <taxon>Varidnaviria</taxon>
        <taxon>Bamfordvirae</taxon>
        <taxon>Nucleocytoviricota</taxon>
        <taxon>Megaviricetes</taxon>
        <taxon>Imitervirales</taxon>
        <taxon>Mimiviridae</taxon>
        <taxon>Klosneuvirinae</taxon>
    </lineage>
</organism>
<protein>
    <submittedName>
        <fullName evidence="1">Uncharacterized protein</fullName>
    </submittedName>
</protein>
<dbReference type="EMBL" id="MK500406">
    <property type="protein sequence ID" value="QBK88981.1"/>
    <property type="molecule type" value="Genomic_DNA"/>
</dbReference>
<gene>
    <name evidence="1" type="ORF">LCMiAC02_00740</name>
</gene>
<evidence type="ECO:0000313" key="1">
    <source>
        <dbReference type="EMBL" id="QBK88981.1"/>
    </source>
</evidence>
<dbReference type="Gene3D" id="3.40.50.11350">
    <property type="match status" value="1"/>
</dbReference>